<dbReference type="EMBL" id="GGEC01004717">
    <property type="protein sequence ID" value="MBW85200.1"/>
    <property type="molecule type" value="Transcribed_RNA"/>
</dbReference>
<organism evidence="1">
    <name type="scientific">Rhizophora mucronata</name>
    <name type="common">Asiatic mangrove</name>
    <dbReference type="NCBI Taxonomy" id="61149"/>
    <lineage>
        <taxon>Eukaryota</taxon>
        <taxon>Viridiplantae</taxon>
        <taxon>Streptophyta</taxon>
        <taxon>Embryophyta</taxon>
        <taxon>Tracheophyta</taxon>
        <taxon>Spermatophyta</taxon>
        <taxon>Magnoliopsida</taxon>
        <taxon>eudicotyledons</taxon>
        <taxon>Gunneridae</taxon>
        <taxon>Pentapetalae</taxon>
        <taxon>rosids</taxon>
        <taxon>fabids</taxon>
        <taxon>Malpighiales</taxon>
        <taxon>Rhizophoraceae</taxon>
        <taxon>Rhizophora</taxon>
    </lineage>
</organism>
<accession>A0A2P2IVE3</accession>
<sequence>MKKTSEIIKKEIKEKPPGLLPCPAFWTTR</sequence>
<evidence type="ECO:0000313" key="1">
    <source>
        <dbReference type="EMBL" id="MBW85200.1"/>
    </source>
</evidence>
<protein>
    <submittedName>
        <fullName evidence="1">Uncharacterized protein</fullName>
    </submittedName>
</protein>
<proteinExistence type="predicted"/>
<dbReference type="AlphaFoldDB" id="A0A2P2IVE3"/>
<name>A0A2P2IVE3_RHIMU</name>
<reference evidence="1" key="1">
    <citation type="submission" date="2018-02" db="EMBL/GenBank/DDBJ databases">
        <title>Rhizophora mucronata_Transcriptome.</title>
        <authorList>
            <person name="Meera S.P."/>
            <person name="Sreeshan A."/>
            <person name="Augustine A."/>
        </authorList>
    </citation>
    <scope>NUCLEOTIDE SEQUENCE</scope>
    <source>
        <tissue evidence="1">Leaf</tissue>
    </source>
</reference>